<gene>
    <name evidence="4" type="ORF">Cvel_3751</name>
</gene>
<dbReference type="EMBL" id="CDMZ01000628">
    <property type="protein sequence ID" value="CEM18304.1"/>
    <property type="molecule type" value="Genomic_DNA"/>
</dbReference>
<accession>A0A0G4FTT6</accession>
<dbReference type="AlphaFoldDB" id="A0A0G4FTT6"/>
<proteinExistence type="inferred from homology"/>
<dbReference type="InterPro" id="IPR043987">
    <property type="entry name" value="CCZ1/INTU/HSP4_longin_1"/>
</dbReference>
<feature type="compositionally biased region" description="Low complexity" evidence="2">
    <location>
        <begin position="326"/>
        <end position="345"/>
    </location>
</feature>
<dbReference type="Pfam" id="PF19031">
    <property type="entry name" value="Intu_longin_1"/>
    <property type="match status" value="1"/>
</dbReference>
<dbReference type="PANTHER" id="PTHR13056">
    <property type="entry name" value="VACUOLAR FUSION PROTEIN CCZ1 HOMOLOG-RELATED"/>
    <property type="match status" value="1"/>
</dbReference>
<evidence type="ECO:0000313" key="4">
    <source>
        <dbReference type="EMBL" id="CEM18304.1"/>
    </source>
</evidence>
<feature type="domain" description="CCZ1/INTU/HSP4 first Longin" evidence="3">
    <location>
        <begin position="16"/>
        <end position="145"/>
    </location>
</feature>
<dbReference type="GO" id="GO:0035658">
    <property type="term" value="C:Mon1-Ccz1 complex"/>
    <property type="evidence" value="ECO:0007669"/>
    <property type="project" value="InterPro"/>
</dbReference>
<protein>
    <recommendedName>
        <fullName evidence="3">CCZ1/INTU/HSP4 first Longin domain-containing protein</fullName>
    </recommendedName>
</protein>
<feature type="compositionally biased region" description="Low complexity" evidence="2">
    <location>
        <begin position="487"/>
        <end position="505"/>
    </location>
</feature>
<name>A0A0G4FTT6_9ALVE</name>
<comment type="similarity">
    <text evidence="1">Belongs to the CCZ1 family.</text>
</comment>
<evidence type="ECO:0000256" key="1">
    <source>
        <dbReference type="ARBA" id="ARBA00005352"/>
    </source>
</evidence>
<evidence type="ECO:0000259" key="3">
    <source>
        <dbReference type="Pfam" id="PF19031"/>
    </source>
</evidence>
<dbReference type="InterPro" id="IPR013176">
    <property type="entry name" value="Ccz1"/>
</dbReference>
<feature type="region of interest" description="Disordered" evidence="2">
    <location>
        <begin position="288"/>
        <end position="358"/>
    </location>
</feature>
<sequence length="595" mass="64503">MARQQQTQPAELAAWFLYDPTRQPEKPKPTEIEEQDAKLVYYYPAHRPLDEKRNQASLVEGLVGFTRSFSGDGDCMEVMRTQQYTVCVLEAEPDIFLVLAVKNATSSLASDPQATKYAEDPSTAHDEALRGLLKQSHRLFWLFHGSVRKFLGNHGVIKLADLLDDFVPAFLATVEVPRSHRFETLEGFHFGPVDRQTHLSILSLLFGLRRRFATIRFSALLFKGFVLASRFPSGDMRVLYGYVVLNNGAVVPDKLGRRPFGRIPTVATLRAGSSSSAFARANFLKPEEDGFVIGPPNTDRDREGGGGGGSDGEEEEEGGHLGGRFSDAGASDLSGSLSPSSSPGQRSRRPPRLPHESGGGAFTPLVHLLDGSTGYLAVLKYRDFLLLTLHESGDEGSGPSAMGAERLRELRKFAVGCRGGLAELLPTVEEQFTKIVGQPDAFRFVYHNGANGAIRVANKAIPGRSRGNSGGWREAAAAAGVGGGSSAGRSQSSQGGSSSGVQGRSLQTALTAEEARIAGRMHSLMDSSAQTGHPEREILQISVKTGASGGNWVCGRRSLEREFQLFSDSQSLNFSQMEEERLRFTGQCFSNIFTS</sequence>
<dbReference type="VEuPathDB" id="CryptoDB:Cvel_3751"/>
<reference evidence="4" key="1">
    <citation type="submission" date="2014-11" db="EMBL/GenBank/DDBJ databases">
        <authorList>
            <person name="Otto D Thomas"/>
            <person name="Naeem Raeece"/>
        </authorList>
    </citation>
    <scope>NUCLEOTIDE SEQUENCE</scope>
</reference>
<dbReference type="PANTHER" id="PTHR13056:SF0">
    <property type="entry name" value="VACUOLAR FUSION PROTEIN CCZ1 HOMOLOG-RELATED"/>
    <property type="match status" value="1"/>
</dbReference>
<dbReference type="GO" id="GO:0016192">
    <property type="term" value="P:vesicle-mediated transport"/>
    <property type="evidence" value="ECO:0007669"/>
    <property type="project" value="InterPro"/>
</dbReference>
<evidence type="ECO:0000256" key="2">
    <source>
        <dbReference type="SAM" id="MobiDB-lite"/>
    </source>
</evidence>
<feature type="region of interest" description="Disordered" evidence="2">
    <location>
        <begin position="464"/>
        <end position="506"/>
    </location>
</feature>
<organism evidence="4">
    <name type="scientific">Chromera velia CCMP2878</name>
    <dbReference type="NCBI Taxonomy" id="1169474"/>
    <lineage>
        <taxon>Eukaryota</taxon>
        <taxon>Sar</taxon>
        <taxon>Alveolata</taxon>
        <taxon>Colpodellida</taxon>
        <taxon>Chromeraceae</taxon>
        <taxon>Chromera</taxon>
    </lineage>
</organism>
<dbReference type="PhylomeDB" id="A0A0G4FTT6"/>